<proteinExistence type="predicted"/>
<dbReference type="EMBL" id="GISG01037290">
    <property type="protein sequence ID" value="MBA4622168.1"/>
    <property type="molecule type" value="Transcribed_RNA"/>
</dbReference>
<dbReference type="SMART" id="SM01255">
    <property type="entry name" value="KNOX1"/>
    <property type="match status" value="1"/>
</dbReference>
<evidence type="ECO:0000256" key="2">
    <source>
        <dbReference type="ARBA" id="ARBA00023242"/>
    </source>
</evidence>
<dbReference type="AlphaFoldDB" id="A0A7C9CTN9"/>
<feature type="domain" description="KNOX1" evidence="3">
    <location>
        <begin position="79"/>
        <end position="107"/>
    </location>
</feature>
<dbReference type="Pfam" id="PF03790">
    <property type="entry name" value="KNOX1"/>
    <property type="match status" value="1"/>
</dbReference>
<sequence>MEEMFSDKALMSPDNFGLQPDYHSLMMNSGVGGVIPFRDATRLPVFGSDELMSAAASVISEAASFTPPEIRHEDDTSSTAIKAKIAAHPRYPRLLQAYIDCHKVITN</sequence>
<evidence type="ECO:0000256" key="1">
    <source>
        <dbReference type="ARBA" id="ARBA00004123"/>
    </source>
</evidence>
<comment type="subcellular location">
    <subcellularLocation>
        <location evidence="1">Nucleus</location>
    </subcellularLocation>
</comment>
<organism evidence="4">
    <name type="scientific">Opuntia streptacantha</name>
    <name type="common">Prickly pear cactus</name>
    <name type="synonym">Opuntia cardona</name>
    <dbReference type="NCBI Taxonomy" id="393608"/>
    <lineage>
        <taxon>Eukaryota</taxon>
        <taxon>Viridiplantae</taxon>
        <taxon>Streptophyta</taxon>
        <taxon>Embryophyta</taxon>
        <taxon>Tracheophyta</taxon>
        <taxon>Spermatophyta</taxon>
        <taxon>Magnoliopsida</taxon>
        <taxon>eudicotyledons</taxon>
        <taxon>Gunneridae</taxon>
        <taxon>Pentapetalae</taxon>
        <taxon>Caryophyllales</taxon>
        <taxon>Cactineae</taxon>
        <taxon>Cactaceae</taxon>
        <taxon>Opuntioideae</taxon>
        <taxon>Opuntia</taxon>
    </lineage>
</organism>
<name>A0A7C9CTN9_OPUST</name>
<accession>A0A7C9CTN9</accession>
<evidence type="ECO:0000259" key="3">
    <source>
        <dbReference type="SMART" id="SM01255"/>
    </source>
</evidence>
<evidence type="ECO:0000313" key="4">
    <source>
        <dbReference type="EMBL" id="MBA4622168.1"/>
    </source>
</evidence>
<dbReference type="GO" id="GO:0003677">
    <property type="term" value="F:DNA binding"/>
    <property type="evidence" value="ECO:0007669"/>
    <property type="project" value="InterPro"/>
</dbReference>
<reference evidence="4" key="2">
    <citation type="submission" date="2020-07" db="EMBL/GenBank/DDBJ databases">
        <authorList>
            <person name="Vera ALvarez R."/>
            <person name="Arias-Moreno D.M."/>
            <person name="Jimenez-Jacinto V."/>
            <person name="Jimenez-Bremont J.F."/>
            <person name="Swaminathan K."/>
            <person name="Moose S.P."/>
            <person name="Guerrero-Gonzalez M.L."/>
            <person name="Marino-Ramirez L."/>
            <person name="Landsman D."/>
            <person name="Rodriguez-Kessler M."/>
            <person name="Delgado-Sanchez P."/>
        </authorList>
    </citation>
    <scope>NUCLEOTIDE SEQUENCE</scope>
    <source>
        <tissue evidence="4">Cladode</tissue>
    </source>
</reference>
<protein>
    <recommendedName>
        <fullName evidence="3">KNOX1 domain-containing protein</fullName>
    </recommendedName>
</protein>
<reference evidence="4" key="1">
    <citation type="journal article" date="2013" name="J. Plant Res.">
        <title>Effect of fungi and light on seed germination of three Opuntia species from semiarid lands of central Mexico.</title>
        <authorList>
            <person name="Delgado-Sanchez P."/>
            <person name="Jimenez-Bremont J.F."/>
            <person name="Guerrero-Gonzalez Mde L."/>
            <person name="Flores J."/>
        </authorList>
    </citation>
    <scope>NUCLEOTIDE SEQUENCE</scope>
    <source>
        <tissue evidence="4">Cladode</tissue>
    </source>
</reference>
<dbReference type="GO" id="GO:0005634">
    <property type="term" value="C:nucleus"/>
    <property type="evidence" value="ECO:0007669"/>
    <property type="project" value="UniProtKB-SubCell"/>
</dbReference>
<dbReference type="InterPro" id="IPR005540">
    <property type="entry name" value="KNOX1"/>
</dbReference>
<keyword evidence="2" id="KW-0539">Nucleus</keyword>